<dbReference type="VEuPathDB" id="FungiDB:MPH_02975"/>
<reference evidence="1 2" key="1">
    <citation type="journal article" date="2012" name="BMC Genomics">
        <title>Tools to kill: Genome of one of the most destructive plant pathogenic fungi Macrophomina phaseolina.</title>
        <authorList>
            <person name="Islam M.S."/>
            <person name="Haque M.S."/>
            <person name="Islam M.M."/>
            <person name="Emdad E.M."/>
            <person name="Halim A."/>
            <person name="Hossen Q.M.M."/>
            <person name="Hossain M.Z."/>
            <person name="Ahmed B."/>
            <person name="Rahim S."/>
            <person name="Rahman M.S."/>
            <person name="Alam M.M."/>
            <person name="Hou S."/>
            <person name="Wan X."/>
            <person name="Saito J.A."/>
            <person name="Alam M."/>
        </authorList>
    </citation>
    <scope>NUCLEOTIDE SEQUENCE [LARGE SCALE GENOMIC DNA]</scope>
    <source>
        <strain evidence="1 2">MS6</strain>
    </source>
</reference>
<gene>
    <name evidence="1" type="ORF">MPH_02975</name>
</gene>
<evidence type="ECO:0000313" key="1">
    <source>
        <dbReference type="EMBL" id="EKG19736.1"/>
    </source>
</evidence>
<sequence length="13" mass="1468">PGLRITVLRSSRI</sequence>
<protein>
    <submittedName>
        <fullName evidence="1">Uncharacterized protein</fullName>
    </submittedName>
</protein>
<dbReference type="EMBL" id="AHHD01000135">
    <property type="protein sequence ID" value="EKG19736.1"/>
    <property type="molecule type" value="Genomic_DNA"/>
</dbReference>
<dbReference type="HOGENOM" id="CLU_3436675_0_0_1"/>
<dbReference type="InParanoid" id="K2RB45"/>
<dbReference type="Proteomes" id="UP000007129">
    <property type="component" value="Unassembled WGS sequence"/>
</dbReference>
<proteinExistence type="predicted"/>
<evidence type="ECO:0000313" key="2">
    <source>
        <dbReference type="Proteomes" id="UP000007129"/>
    </source>
</evidence>
<organism evidence="1 2">
    <name type="scientific">Macrophomina phaseolina (strain MS6)</name>
    <name type="common">Charcoal rot fungus</name>
    <dbReference type="NCBI Taxonomy" id="1126212"/>
    <lineage>
        <taxon>Eukaryota</taxon>
        <taxon>Fungi</taxon>
        <taxon>Dikarya</taxon>
        <taxon>Ascomycota</taxon>
        <taxon>Pezizomycotina</taxon>
        <taxon>Dothideomycetes</taxon>
        <taxon>Dothideomycetes incertae sedis</taxon>
        <taxon>Botryosphaeriales</taxon>
        <taxon>Botryosphaeriaceae</taxon>
        <taxon>Macrophomina</taxon>
    </lineage>
</organism>
<comment type="caution">
    <text evidence="1">The sequence shown here is derived from an EMBL/GenBank/DDBJ whole genome shotgun (WGS) entry which is preliminary data.</text>
</comment>
<name>K2RB45_MACPH</name>
<feature type="non-terminal residue" evidence="1">
    <location>
        <position position="1"/>
    </location>
</feature>
<accession>K2RB45</accession>